<dbReference type="EMBL" id="QQZZ01000110">
    <property type="protein sequence ID" value="RMZ41763.1"/>
    <property type="molecule type" value="Genomic_DNA"/>
</dbReference>
<organism evidence="2 3">
    <name type="scientific">Aspergillus flavus</name>
    <dbReference type="NCBI Taxonomy" id="5059"/>
    <lineage>
        <taxon>Eukaryota</taxon>
        <taxon>Fungi</taxon>
        <taxon>Dikarya</taxon>
        <taxon>Ascomycota</taxon>
        <taxon>Pezizomycotina</taxon>
        <taxon>Eurotiomycetes</taxon>
        <taxon>Eurotiomycetidae</taxon>
        <taxon>Eurotiales</taxon>
        <taxon>Aspergillaceae</taxon>
        <taxon>Aspergillus</taxon>
        <taxon>Aspergillus subgen. Circumdati</taxon>
    </lineage>
</organism>
<name>A0AB74C5R2_ASPFL</name>
<feature type="domain" description="BTB" evidence="1">
    <location>
        <begin position="18"/>
        <end position="77"/>
    </location>
</feature>
<gene>
    <name evidence="2" type="ORF">CA14_011292</name>
</gene>
<dbReference type="InterPro" id="IPR011333">
    <property type="entry name" value="SKP1/BTB/POZ_sf"/>
</dbReference>
<dbReference type="AlphaFoldDB" id="A0AB74C5R2"/>
<dbReference type="CDD" id="cd18186">
    <property type="entry name" value="BTB_POZ_ZBTB_KLHL-like"/>
    <property type="match status" value="1"/>
</dbReference>
<dbReference type="SUPFAM" id="SSF54695">
    <property type="entry name" value="POZ domain"/>
    <property type="match status" value="1"/>
</dbReference>
<dbReference type="Gene3D" id="3.30.710.10">
    <property type="entry name" value="Potassium Channel Kv1.1, Chain A"/>
    <property type="match status" value="1"/>
</dbReference>
<dbReference type="InterPro" id="IPR000210">
    <property type="entry name" value="BTB/POZ_dom"/>
</dbReference>
<evidence type="ECO:0000259" key="1">
    <source>
        <dbReference type="PROSITE" id="PS50097"/>
    </source>
</evidence>
<dbReference type="Proteomes" id="UP000275480">
    <property type="component" value="Unassembled WGS sequence"/>
</dbReference>
<sequence length="202" mass="22863">MAELNDVMRDLLLRGRFSDMEILCQGVTFKVHQAIVFTQSSYFHSAFCNGFRESTEKAINLQDETPDTVERILSFLYLRDYSEDGHSVQYQQPGPKLAIPNNESSSFISENEPENTEPAHQAGFNNLEVFIAADKYGIIPLKTLAVSKFSRCAKMYCSSPAFHKVVARVMTSVPSHELTLRDIIADVIWILIPNFRGHSAQR</sequence>
<evidence type="ECO:0000313" key="2">
    <source>
        <dbReference type="EMBL" id="RMZ41763.1"/>
    </source>
</evidence>
<dbReference type="PANTHER" id="PTHR47843:SF5">
    <property type="entry name" value="BTB_POZ DOMAIN PROTEIN"/>
    <property type="match status" value="1"/>
</dbReference>
<dbReference type="PROSITE" id="PS50097">
    <property type="entry name" value="BTB"/>
    <property type="match status" value="1"/>
</dbReference>
<dbReference type="Pfam" id="PF00651">
    <property type="entry name" value="BTB"/>
    <property type="match status" value="1"/>
</dbReference>
<accession>A0AB74C5R2</accession>
<dbReference type="PANTHER" id="PTHR47843">
    <property type="entry name" value="BTB DOMAIN-CONTAINING PROTEIN-RELATED"/>
    <property type="match status" value="1"/>
</dbReference>
<reference evidence="2 3" key="1">
    <citation type="submission" date="2018-07" db="EMBL/GenBank/DDBJ databases">
        <title>Identification of spontaneous genetic mutation associated with occurrence of a yellow conidial color mutant of Aspergillus flavus.</title>
        <authorList>
            <person name="Chang P.-K."/>
            <person name="Mack B.M."/>
            <person name="Scharfenstein L."/>
            <person name="Gilbert M.K."/>
        </authorList>
    </citation>
    <scope>NUCLEOTIDE SEQUENCE [LARGE SCALE GENOMIC DNA]</scope>
    <source>
        <strain evidence="2 3">CA14</strain>
    </source>
</reference>
<evidence type="ECO:0000313" key="3">
    <source>
        <dbReference type="Proteomes" id="UP000275480"/>
    </source>
</evidence>
<protein>
    <recommendedName>
        <fullName evidence="1">BTB domain-containing protein</fullName>
    </recommendedName>
</protein>
<dbReference type="SMART" id="SM00225">
    <property type="entry name" value="BTB"/>
    <property type="match status" value="1"/>
</dbReference>
<comment type="caution">
    <text evidence="2">The sequence shown here is derived from an EMBL/GenBank/DDBJ whole genome shotgun (WGS) entry which is preliminary data.</text>
</comment>
<proteinExistence type="predicted"/>